<feature type="compositionally biased region" description="Polar residues" evidence="1">
    <location>
        <begin position="83"/>
        <end position="96"/>
    </location>
</feature>
<evidence type="ECO:0000313" key="2">
    <source>
        <dbReference type="EMBL" id="KTB32339.1"/>
    </source>
</evidence>
<evidence type="ECO:0000256" key="1">
    <source>
        <dbReference type="SAM" id="MobiDB-lite"/>
    </source>
</evidence>
<dbReference type="EMBL" id="LATX01002238">
    <property type="protein sequence ID" value="KTB32339.1"/>
    <property type="molecule type" value="Genomic_DNA"/>
</dbReference>
<protein>
    <submittedName>
        <fullName evidence="2">Uncharacterized protein</fullName>
    </submittedName>
</protein>
<organism evidence="2 3">
    <name type="scientific">Moniliophthora roreri</name>
    <name type="common">Frosty pod rot fungus</name>
    <name type="synonym">Monilia roreri</name>
    <dbReference type="NCBI Taxonomy" id="221103"/>
    <lineage>
        <taxon>Eukaryota</taxon>
        <taxon>Fungi</taxon>
        <taxon>Dikarya</taxon>
        <taxon>Basidiomycota</taxon>
        <taxon>Agaricomycotina</taxon>
        <taxon>Agaricomycetes</taxon>
        <taxon>Agaricomycetidae</taxon>
        <taxon>Agaricales</taxon>
        <taxon>Marasmiineae</taxon>
        <taxon>Marasmiaceae</taxon>
        <taxon>Moniliophthora</taxon>
    </lineage>
</organism>
<dbReference type="AlphaFoldDB" id="A0A0W0F7L2"/>
<gene>
    <name evidence="2" type="ORF">WG66_15074</name>
</gene>
<dbReference type="Proteomes" id="UP000054988">
    <property type="component" value="Unassembled WGS sequence"/>
</dbReference>
<name>A0A0W0F7L2_MONRR</name>
<comment type="caution">
    <text evidence="2">The sequence shown here is derived from an EMBL/GenBank/DDBJ whole genome shotgun (WGS) entry which is preliminary data.</text>
</comment>
<feature type="region of interest" description="Disordered" evidence="1">
    <location>
        <begin position="64"/>
        <end position="104"/>
    </location>
</feature>
<proteinExistence type="predicted"/>
<reference evidence="2 3" key="1">
    <citation type="submission" date="2015-12" db="EMBL/GenBank/DDBJ databases">
        <title>Draft genome sequence of Moniliophthora roreri, the causal agent of frosty pod rot of cacao.</title>
        <authorList>
            <person name="Aime M.C."/>
            <person name="Diaz-Valderrama J.R."/>
            <person name="Kijpornyongpan T."/>
            <person name="Phillips-Mora W."/>
        </authorList>
    </citation>
    <scope>NUCLEOTIDE SEQUENCE [LARGE SCALE GENOMIC DNA]</scope>
    <source>
        <strain evidence="2 3">MCA 2952</strain>
    </source>
</reference>
<sequence length="104" mass="12010">MPLEPRSLSLLVLNRGDAERDRLNQQFWFYKNYHGRKVILDATINIPSDDTVLDAATGTVAWSSPSPRNFPRLSSRHPPCRQPRTNSLAFLRNTAQRPLHWNEN</sequence>
<accession>A0A0W0F7L2</accession>
<evidence type="ECO:0000313" key="3">
    <source>
        <dbReference type="Proteomes" id="UP000054988"/>
    </source>
</evidence>